<dbReference type="OrthoDB" id="9766398at2"/>
<name>A0A5C6BHI7_9BACT</name>
<reference evidence="2 3" key="1">
    <citation type="journal article" date="2020" name="Antonie Van Leeuwenhoek">
        <title>Rhodopirellula heiligendammensis sp. nov., Rhodopirellula pilleata sp. nov., and Rhodopirellula solitaria sp. nov. isolated from natural or artificial marine surfaces in Northern Germany and California, USA, and emended description of the genus Rhodopirellula.</title>
        <authorList>
            <person name="Kallscheuer N."/>
            <person name="Wiegand S."/>
            <person name="Jogler M."/>
            <person name="Boedeker C."/>
            <person name="Peeters S.H."/>
            <person name="Rast P."/>
            <person name="Heuer A."/>
            <person name="Jetten M.S.M."/>
            <person name="Rohde M."/>
            <person name="Jogler C."/>
        </authorList>
    </citation>
    <scope>NUCLEOTIDE SEQUENCE [LARGE SCALE GENOMIC DNA]</scope>
    <source>
        <strain evidence="2 3">Poly21</strain>
    </source>
</reference>
<organism evidence="2 3">
    <name type="scientific">Allorhodopirellula heiligendammensis</name>
    <dbReference type="NCBI Taxonomy" id="2714739"/>
    <lineage>
        <taxon>Bacteria</taxon>
        <taxon>Pseudomonadati</taxon>
        <taxon>Planctomycetota</taxon>
        <taxon>Planctomycetia</taxon>
        <taxon>Pirellulales</taxon>
        <taxon>Pirellulaceae</taxon>
        <taxon>Allorhodopirellula</taxon>
    </lineage>
</organism>
<protein>
    <submittedName>
        <fullName evidence="2">Uncharacterized protein</fullName>
    </submittedName>
</protein>
<sequence>MSLGSTDVPPLLRLDDRTTILPIIHGSGQFAWLTRRFLLEHRFDCVAVSLPESFRQCVEQAVLELPKPSIVIQRPTPNYESTYSAEHEFGDSFGTDQSSDFGDDFDADFDDESPDEIPTSYVPIDPCQGVIMAIRAAMGEHIRREFIDLETNRFQPYSTVMPDPYAVRHVRCEKFAAAVLPSIPRPSDDQTRERMAYMAARLVDLARTNQQILLVTSVLDWPWIREAHRLLKEGRGRSLESFEHDYVQPPETFAVDPKTLLFLFGELPFITGLYERARAQLEEDEDLQIDGVKELLIAAKQSYLAEFGNRARRVTPLLLSKCLQYIRNLSLVHRRMTPDMVTIVTACQQILGDQYALHVAEIANQYRIDRDRTEQPDTDSKDLEEGAPDSSNIPFHEQLTDTKLPDQGVAFEPEAAFDAAQGDSDSAYPWEGVASPTVKLGIDQGRLPDGEIVSLVNRLPGPPLTWQTLSLHRRPSQDEKHRWEYNWNPYSQCSFPPEDERIEMLRNRVCERAQAIMGQDLARTEKFTTSVKDGIDIRDTLRHWYEKQIYVRVIPPSRGKLDACLMLFDSPADPRDYPWRTTWFAEHQWESTLAFFASDFTKEMVGPGIGLGTYGGAMFLYPPTPIRDIWIDRRLDFTETLEERLIAAACMHSRCRQIALMSGLPPGAGWRRLARRFKKQLVHVPLTSFSDQEVQQLRMVHVLNGSEVRSYASHFIRKA</sequence>
<feature type="compositionally biased region" description="Basic and acidic residues" evidence="1">
    <location>
        <begin position="368"/>
        <end position="384"/>
    </location>
</feature>
<comment type="caution">
    <text evidence="2">The sequence shown here is derived from an EMBL/GenBank/DDBJ whole genome shotgun (WGS) entry which is preliminary data.</text>
</comment>
<dbReference type="RefSeq" id="WP_146409159.1">
    <property type="nucleotide sequence ID" value="NZ_SJPU01000003.1"/>
</dbReference>
<dbReference type="EMBL" id="SJPU01000003">
    <property type="protein sequence ID" value="TWU10776.1"/>
    <property type="molecule type" value="Genomic_DNA"/>
</dbReference>
<keyword evidence="3" id="KW-1185">Reference proteome</keyword>
<proteinExistence type="predicted"/>
<evidence type="ECO:0000313" key="2">
    <source>
        <dbReference type="EMBL" id="TWU10776.1"/>
    </source>
</evidence>
<evidence type="ECO:0000313" key="3">
    <source>
        <dbReference type="Proteomes" id="UP000319908"/>
    </source>
</evidence>
<dbReference type="AlphaFoldDB" id="A0A5C6BHI7"/>
<feature type="region of interest" description="Disordered" evidence="1">
    <location>
        <begin position="368"/>
        <end position="396"/>
    </location>
</feature>
<dbReference type="Proteomes" id="UP000319908">
    <property type="component" value="Unassembled WGS sequence"/>
</dbReference>
<evidence type="ECO:0000256" key="1">
    <source>
        <dbReference type="SAM" id="MobiDB-lite"/>
    </source>
</evidence>
<gene>
    <name evidence="2" type="ORF">Poly21_46820</name>
</gene>
<accession>A0A5C6BHI7</accession>